<evidence type="ECO:0000313" key="8">
    <source>
        <dbReference type="EMBL" id="QUL99648.1"/>
    </source>
</evidence>
<dbReference type="InterPro" id="IPR002510">
    <property type="entry name" value="Metalloprtase-TldD/E_N"/>
</dbReference>
<comment type="similarity">
    <text evidence="1">Belongs to the peptidase U62 family.</text>
</comment>
<reference evidence="8" key="1">
    <citation type="submission" date="2020-10" db="EMBL/GenBank/DDBJ databases">
        <authorList>
            <person name="Kadnikov V."/>
            <person name="Beletsky A.V."/>
            <person name="Mardanov A.V."/>
            <person name="Karnachuk O.V."/>
            <person name="Ravin N.V."/>
        </authorList>
    </citation>
    <scope>NUCLEOTIDE SEQUENCE</scope>
    <source>
        <strain evidence="8">Bu02</strain>
    </source>
</reference>
<keyword evidence="4" id="KW-0482">Metalloprotease</keyword>
<dbReference type="EMBL" id="CP062796">
    <property type="protein sequence ID" value="QUL99648.1"/>
    <property type="molecule type" value="Genomic_DNA"/>
</dbReference>
<feature type="domain" description="Metalloprotease TldD/E N-terminal" evidence="5">
    <location>
        <begin position="10"/>
        <end position="74"/>
    </location>
</feature>
<keyword evidence="2" id="KW-0645">Protease</keyword>
<reference evidence="8" key="2">
    <citation type="journal article" date="2023" name="Biology">
        <title>Prokaryotic Life Associated with Coal-Fire Gas Vents Revealed by Metagenomics.</title>
        <authorList>
            <person name="Kadnikov V.V."/>
            <person name="Mardanov A.V."/>
            <person name="Beletsky A.V."/>
            <person name="Karnachuk O.V."/>
            <person name="Ravin N.V."/>
        </authorList>
    </citation>
    <scope>NUCLEOTIDE SEQUENCE</scope>
    <source>
        <strain evidence="8">Bu02</strain>
    </source>
</reference>
<dbReference type="InterPro" id="IPR045570">
    <property type="entry name" value="Metalloprtase-TldD/E_cen_dom"/>
</dbReference>
<evidence type="ECO:0000259" key="6">
    <source>
        <dbReference type="Pfam" id="PF19289"/>
    </source>
</evidence>
<dbReference type="InterPro" id="IPR045569">
    <property type="entry name" value="Metalloprtase-TldD/E_C"/>
</dbReference>
<keyword evidence="3" id="KW-0378">Hydrolase</keyword>
<evidence type="ECO:0000259" key="7">
    <source>
        <dbReference type="Pfam" id="PF19290"/>
    </source>
</evidence>
<dbReference type="AlphaFoldDB" id="A0AAT9LHH5"/>
<dbReference type="Pfam" id="PF01523">
    <property type="entry name" value="PmbA_TldD_1st"/>
    <property type="match status" value="1"/>
</dbReference>
<dbReference type="PANTHER" id="PTHR30624">
    <property type="entry name" value="UNCHARACTERIZED PROTEIN TLDD AND PMBA"/>
    <property type="match status" value="1"/>
</dbReference>
<evidence type="ECO:0000256" key="1">
    <source>
        <dbReference type="ARBA" id="ARBA00005836"/>
    </source>
</evidence>
<dbReference type="InterPro" id="IPR036059">
    <property type="entry name" value="TldD/PmbA_sf"/>
</dbReference>
<dbReference type="PANTHER" id="PTHR30624:SF10">
    <property type="entry name" value="CONSERVED PROTEIN"/>
    <property type="match status" value="1"/>
</dbReference>
<evidence type="ECO:0000256" key="3">
    <source>
        <dbReference type="ARBA" id="ARBA00022801"/>
    </source>
</evidence>
<evidence type="ECO:0000256" key="2">
    <source>
        <dbReference type="ARBA" id="ARBA00022670"/>
    </source>
</evidence>
<feature type="domain" description="Metalloprotease TldD/E central" evidence="7">
    <location>
        <begin position="105"/>
        <end position="212"/>
    </location>
</feature>
<sequence>MAQKLGAEYADARYVTITREPVTVTSGSGPEVSVSKSTGLGLRVLVDGAWGFAATPYIDQRSLGKVCEEAVKIAMASARYKTGDGVTLSPLPPLRARWQTPVKVDPFQVKPEEKIAYLKDAVDAASRMPEISRASASMMTYREEKEFMSTDGRQIQQTLVHTGASISVSAVGEGDVQTRSFADYAGCGYEFVESLDLKNLGEDLASEARDLLRAPVCPEGVRDLVVGGSMMALQIHESCGHPVELDRVLGQEATFAGTSFLTPEKKGSFRYGSPEVNIVADATVPGGLGTFGFDDEGVEAQRTKLVVKGVFQDYLTSRELAPMFGQESNGTMRAAGWENIPLIRMTNINLEPGDWTLDEIIKHTKDGIFVDSPKSWSLDDKRLNFHFGQEIAYEIKDGSLGRMLKNPGYTGTTPEFWGSCDAVAGKKEWRMWGTPGCAKGEPVQVIHVGHGASPCRFRGVKVGVGR</sequence>
<dbReference type="KEGG" id="fcz:IMF26_07975"/>
<dbReference type="Pfam" id="PF19289">
    <property type="entry name" value="PmbA_TldD_3rd"/>
    <property type="match status" value="1"/>
</dbReference>
<evidence type="ECO:0000259" key="5">
    <source>
        <dbReference type="Pfam" id="PF01523"/>
    </source>
</evidence>
<organism evidence="8">
    <name type="scientific">Candidatus Fermentithermobacillus carboniphilus</name>
    <dbReference type="NCBI Taxonomy" id="3085328"/>
    <lineage>
        <taxon>Bacteria</taxon>
        <taxon>Bacillati</taxon>
        <taxon>Bacillota</taxon>
        <taxon>Candidatus Fermentithermobacillia</taxon>
        <taxon>Candidatus Fermentithermobacillales</taxon>
        <taxon>Candidatus Fermentithermobacillaceae</taxon>
        <taxon>Candidatus Fermentithermobacillus</taxon>
    </lineage>
</organism>
<dbReference type="GO" id="GO:0008237">
    <property type="term" value="F:metallopeptidase activity"/>
    <property type="evidence" value="ECO:0007669"/>
    <property type="project" value="UniProtKB-KW"/>
</dbReference>
<accession>A0AAT9LHH5</accession>
<evidence type="ECO:0000256" key="4">
    <source>
        <dbReference type="ARBA" id="ARBA00023049"/>
    </source>
</evidence>
<dbReference type="InterPro" id="IPR035068">
    <property type="entry name" value="TldD/PmbA_N"/>
</dbReference>
<name>A0AAT9LHH5_9FIRM</name>
<dbReference type="GO" id="GO:0006508">
    <property type="term" value="P:proteolysis"/>
    <property type="evidence" value="ECO:0007669"/>
    <property type="project" value="UniProtKB-KW"/>
</dbReference>
<feature type="domain" description="Metalloprotease TldD/E C-terminal" evidence="6">
    <location>
        <begin position="224"/>
        <end position="436"/>
    </location>
</feature>
<dbReference type="SUPFAM" id="SSF111283">
    <property type="entry name" value="Putative modulator of DNA gyrase, PmbA/TldD"/>
    <property type="match status" value="1"/>
</dbReference>
<dbReference type="Gene3D" id="3.30.2290.10">
    <property type="entry name" value="PmbA/TldD superfamily"/>
    <property type="match status" value="1"/>
</dbReference>
<protein>
    <submittedName>
        <fullName evidence="8">TldD/PmbA family protein</fullName>
    </submittedName>
</protein>
<dbReference type="Pfam" id="PF19290">
    <property type="entry name" value="PmbA_TldD_2nd"/>
    <property type="match status" value="1"/>
</dbReference>
<dbReference type="InterPro" id="IPR051463">
    <property type="entry name" value="Peptidase_U62_metallo"/>
</dbReference>
<gene>
    <name evidence="8" type="ORF">IMF26_07975</name>
</gene>
<proteinExistence type="inferred from homology"/>
<dbReference type="GO" id="GO:0005829">
    <property type="term" value="C:cytosol"/>
    <property type="evidence" value="ECO:0007669"/>
    <property type="project" value="TreeGrafter"/>
</dbReference>